<dbReference type="InterPro" id="IPR011009">
    <property type="entry name" value="Kinase-like_dom_sf"/>
</dbReference>
<evidence type="ECO:0000256" key="1">
    <source>
        <dbReference type="ARBA" id="ARBA00022741"/>
    </source>
</evidence>
<dbReference type="CDD" id="cd14014">
    <property type="entry name" value="STKc_PknB_like"/>
    <property type="match status" value="1"/>
</dbReference>
<keyword evidence="2 3" id="KW-0067">ATP-binding</keyword>
<dbReference type="Proteomes" id="UP000647172">
    <property type="component" value="Unassembled WGS sequence"/>
</dbReference>
<feature type="domain" description="Protein kinase" evidence="5">
    <location>
        <begin position="29"/>
        <end position="275"/>
    </location>
</feature>
<keyword evidence="1 3" id="KW-0547">Nucleotide-binding</keyword>
<dbReference type="PROSITE" id="PS50011">
    <property type="entry name" value="PROTEIN_KINASE_DOM"/>
    <property type="match status" value="1"/>
</dbReference>
<evidence type="ECO:0000256" key="4">
    <source>
        <dbReference type="SAM" id="MobiDB-lite"/>
    </source>
</evidence>
<dbReference type="InterPro" id="IPR051681">
    <property type="entry name" value="Ser/Thr_Kinases-Pseudokinases"/>
</dbReference>
<dbReference type="InterPro" id="IPR000719">
    <property type="entry name" value="Prot_kinase_dom"/>
</dbReference>
<organism evidence="6 7">
    <name type="scientific">Actinoplanes nipponensis</name>
    <dbReference type="NCBI Taxonomy" id="135950"/>
    <lineage>
        <taxon>Bacteria</taxon>
        <taxon>Bacillati</taxon>
        <taxon>Actinomycetota</taxon>
        <taxon>Actinomycetes</taxon>
        <taxon>Micromonosporales</taxon>
        <taxon>Micromonosporaceae</taxon>
        <taxon>Actinoplanes</taxon>
    </lineage>
</organism>
<feature type="region of interest" description="Disordered" evidence="4">
    <location>
        <begin position="1"/>
        <end position="21"/>
    </location>
</feature>
<dbReference type="PROSITE" id="PS00107">
    <property type="entry name" value="PROTEIN_KINASE_ATP"/>
    <property type="match status" value="1"/>
</dbReference>
<name>A0A919MRN1_9ACTN</name>
<accession>A0A919MRN1</accession>
<comment type="caution">
    <text evidence="6">The sequence shown here is derived from an EMBL/GenBank/DDBJ whole genome shotgun (WGS) entry which is preliminary data.</text>
</comment>
<feature type="binding site" evidence="3">
    <location>
        <position position="58"/>
    </location>
    <ligand>
        <name>ATP</name>
        <dbReference type="ChEBI" id="CHEBI:30616"/>
    </ligand>
</feature>
<dbReference type="AlphaFoldDB" id="A0A919MRN1"/>
<gene>
    <name evidence="6" type="ORF">Ani05nite_06540</name>
</gene>
<dbReference type="RefSeq" id="WP_203764425.1">
    <property type="nucleotide sequence ID" value="NZ_BAAAYJ010000103.1"/>
</dbReference>
<dbReference type="InterPro" id="IPR008271">
    <property type="entry name" value="Ser/Thr_kinase_AS"/>
</dbReference>
<proteinExistence type="predicted"/>
<dbReference type="Pfam" id="PF00069">
    <property type="entry name" value="Pkinase"/>
    <property type="match status" value="1"/>
</dbReference>
<reference evidence="6" key="1">
    <citation type="submission" date="2021-01" db="EMBL/GenBank/DDBJ databases">
        <title>Whole genome shotgun sequence of Actinoplanes nipponensis NBRC 14063.</title>
        <authorList>
            <person name="Komaki H."/>
            <person name="Tamura T."/>
        </authorList>
    </citation>
    <scope>NUCLEOTIDE SEQUENCE</scope>
    <source>
        <strain evidence="6">NBRC 14063</strain>
    </source>
</reference>
<dbReference type="PROSITE" id="PS00108">
    <property type="entry name" value="PROTEIN_KINASE_ST"/>
    <property type="match status" value="1"/>
</dbReference>
<evidence type="ECO:0000256" key="3">
    <source>
        <dbReference type="PROSITE-ProRule" id="PRU10141"/>
    </source>
</evidence>
<dbReference type="SUPFAM" id="SSF56112">
    <property type="entry name" value="Protein kinase-like (PK-like)"/>
    <property type="match status" value="1"/>
</dbReference>
<dbReference type="EMBL" id="BOMQ01000008">
    <property type="protein sequence ID" value="GIE47120.1"/>
    <property type="molecule type" value="Genomic_DNA"/>
</dbReference>
<dbReference type="Gene3D" id="1.10.510.10">
    <property type="entry name" value="Transferase(Phosphotransferase) domain 1"/>
    <property type="match status" value="1"/>
</dbReference>
<dbReference type="SMART" id="SM00220">
    <property type="entry name" value="S_TKc"/>
    <property type="match status" value="1"/>
</dbReference>
<dbReference type="Gene3D" id="3.30.200.20">
    <property type="entry name" value="Phosphorylase Kinase, domain 1"/>
    <property type="match status" value="1"/>
</dbReference>
<evidence type="ECO:0000313" key="7">
    <source>
        <dbReference type="Proteomes" id="UP000647172"/>
    </source>
</evidence>
<dbReference type="InterPro" id="IPR017441">
    <property type="entry name" value="Protein_kinase_ATP_BS"/>
</dbReference>
<dbReference type="PANTHER" id="PTHR44329">
    <property type="entry name" value="SERINE/THREONINE-PROTEIN KINASE TNNI3K-RELATED"/>
    <property type="match status" value="1"/>
</dbReference>
<protein>
    <recommendedName>
        <fullName evidence="5">Protein kinase domain-containing protein</fullName>
    </recommendedName>
</protein>
<dbReference type="GO" id="GO:0005524">
    <property type="term" value="F:ATP binding"/>
    <property type="evidence" value="ECO:0007669"/>
    <property type="project" value="UniProtKB-UniRule"/>
</dbReference>
<sequence>MTLSAHRLDAGHHPSVPLPRRGGPLVGGYRLLSRIGKGGTATVFLATPVAGGPPVAVKMIRHDAGVDSGEREFTLASTVDVARTAAPITHGVTATGSYLVTAYLRDYRCAAGMRGGTMSLASLLTFGGELAVTLASLHDSGVVHCDVKPSNLLVGDDDVRVIDFGISQYLGERPVDDGFVRCSRGWAAPEQLRGDPLAPSADVFAWGSLLAYLSTGFHPFAGRHEADWIRRVGSGQPDLFGLHPGVEAVVRAALAHDPRDRPSAHELTAICRDGLRRASTPEPATRPRPAAGRADWVEEATAACAVVDIAEVE</sequence>
<evidence type="ECO:0000259" key="5">
    <source>
        <dbReference type="PROSITE" id="PS50011"/>
    </source>
</evidence>
<feature type="compositionally biased region" description="Basic and acidic residues" evidence="4">
    <location>
        <begin position="1"/>
        <end position="12"/>
    </location>
</feature>
<dbReference type="GO" id="GO:0004674">
    <property type="term" value="F:protein serine/threonine kinase activity"/>
    <property type="evidence" value="ECO:0007669"/>
    <property type="project" value="TreeGrafter"/>
</dbReference>
<evidence type="ECO:0000256" key="2">
    <source>
        <dbReference type="ARBA" id="ARBA00022840"/>
    </source>
</evidence>
<keyword evidence="7" id="KW-1185">Reference proteome</keyword>
<evidence type="ECO:0000313" key="6">
    <source>
        <dbReference type="EMBL" id="GIE47120.1"/>
    </source>
</evidence>